<dbReference type="Gene3D" id="2.70.70.10">
    <property type="entry name" value="Glucose Permease (Domain IIA)"/>
    <property type="match status" value="1"/>
</dbReference>
<dbReference type="RefSeq" id="WP_189733243.1">
    <property type="nucleotide sequence ID" value="NZ_BMRL01000001.1"/>
</dbReference>
<name>A0ABQ3T0B7_9ACTN</name>
<dbReference type="Proteomes" id="UP000613974">
    <property type="component" value="Unassembled WGS sequence"/>
</dbReference>
<proteinExistence type="predicted"/>
<feature type="region of interest" description="Disordered" evidence="1">
    <location>
        <begin position="318"/>
        <end position="337"/>
    </location>
</feature>
<dbReference type="InterPro" id="IPR050570">
    <property type="entry name" value="Cell_wall_metabolism_enzyme"/>
</dbReference>
<feature type="region of interest" description="Disordered" evidence="1">
    <location>
        <begin position="365"/>
        <end position="393"/>
    </location>
</feature>
<gene>
    <name evidence="3" type="ORF">Snoj_77580</name>
</gene>
<feature type="compositionally biased region" description="Low complexity" evidence="1">
    <location>
        <begin position="226"/>
        <end position="236"/>
    </location>
</feature>
<keyword evidence="4" id="KW-1185">Reference proteome</keyword>
<evidence type="ECO:0000313" key="4">
    <source>
        <dbReference type="Proteomes" id="UP000613974"/>
    </source>
</evidence>
<dbReference type="Pfam" id="PF01551">
    <property type="entry name" value="Peptidase_M23"/>
    <property type="match status" value="1"/>
</dbReference>
<dbReference type="GeneID" id="95592068"/>
<evidence type="ECO:0000259" key="2">
    <source>
        <dbReference type="Pfam" id="PF01551"/>
    </source>
</evidence>
<sequence length="527" mass="55136">MNDRPTSGQYPDAGYDGLSTTAFAGDSTYVSYETQGQGVNYAAYGSYDTGAYDTTAWASQDSYLSTIPTQAAPEDTTGSWDASAWNTQGADYSGYAQYQQPSFGYDTSGEQTGHWAMPGYGTTGTETGAYDATAWNTVAETPAQPEAAYAYEYQPAPEPEPAQQEYTYQATSVGYAYEATQAVVVDSVHQNGFETGFETGADTYSETAVFEVLSDETPQVHEAPEASEVPEAPAVHDLPTQAMPVTSAPRSARRTAAKGSAKGNGKAAAKASSGTGTGGGSSRRRNPAKRSALLTVAVPSACVMGVAGVAAASVGGLTGTDRPAEEPTTMAAPDPASVKPVAANTKLDTQLVALSADAGDFADRASRTQERIDLRERQEEEKKKKAEEAAAKEAARPKFAIPVEQHGLSANFGQAGGMWMSVHTGIDFPVSYGTPVMSATDGTVRTQYNSAYGNMAIVTAPDGTETWYCHLSSTKIRGGKVKAGDVIAYSGNSGNSTGPHLHFEVRPGGGSAIDPLPWLRSHGLDPT</sequence>
<dbReference type="SUPFAM" id="SSF51261">
    <property type="entry name" value="Duplicated hybrid motif"/>
    <property type="match status" value="1"/>
</dbReference>
<evidence type="ECO:0000313" key="3">
    <source>
        <dbReference type="EMBL" id="GHI73840.1"/>
    </source>
</evidence>
<dbReference type="CDD" id="cd12797">
    <property type="entry name" value="M23_peptidase"/>
    <property type="match status" value="1"/>
</dbReference>
<dbReference type="PANTHER" id="PTHR21666">
    <property type="entry name" value="PEPTIDASE-RELATED"/>
    <property type="match status" value="1"/>
</dbReference>
<feature type="domain" description="M23ase beta-sheet core" evidence="2">
    <location>
        <begin position="422"/>
        <end position="515"/>
    </location>
</feature>
<reference evidence="4" key="1">
    <citation type="submission" date="2023-07" db="EMBL/GenBank/DDBJ databases">
        <title>Whole genome shotgun sequence of Streptomyces nojiriensis NBRC 13794.</title>
        <authorList>
            <person name="Komaki H."/>
            <person name="Tamura T."/>
        </authorList>
    </citation>
    <scope>NUCLEOTIDE SEQUENCE [LARGE SCALE GENOMIC DNA]</scope>
    <source>
        <strain evidence="4">NBRC 13794</strain>
    </source>
</reference>
<protein>
    <submittedName>
        <fullName evidence="3">Peptidase</fullName>
    </submittedName>
</protein>
<comment type="caution">
    <text evidence="3">The sequence shown here is derived from an EMBL/GenBank/DDBJ whole genome shotgun (WGS) entry which is preliminary data.</text>
</comment>
<evidence type="ECO:0000256" key="1">
    <source>
        <dbReference type="SAM" id="MobiDB-lite"/>
    </source>
</evidence>
<feature type="region of interest" description="Disordered" evidence="1">
    <location>
        <begin position="217"/>
        <end position="288"/>
    </location>
</feature>
<dbReference type="EMBL" id="BNEC01000005">
    <property type="protein sequence ID" value="GHI73840.1"/>
    <property type="molecule type" value="Genomic_DNA"/>
</dbReference>
<dbReference type="InterPro" id="IPR016047">
    <property type="entry name" value="M23ase_b-sheet_dom"/>
</dbReference>
<feature type="compositionally biased region" description="Low complexity" evidence="1">
    <location>
        <begin position="257"/>
        <end position="274"/>
    </location>
</feature>
<dbReference type="PANTHER" id="PTHR21666:SF270">
    <property type="entry name" value="MUREIN HYDROLASE ACTIVATOR ENVC"/>
    <property type="match status" value="1"/>
</dbReference>
<accession>A0ABQ3T0B7</accession>
<dbReference type="InterPro" id="IPR011055">
    <property type="entry name" value="Dup_hybrid_motif"/>
</dbReference>
<organism evidence="3 4">
    <name type="scientific">Streptomyces nojiriensis</name>
    <dbReference type="NCBI Taxonomy" id="66374"/>
    <lineage>
        <taxon>Bacteria</taxon>
        <taxon>Bacillati</taxon>
        <taxon>Actinomycetota</taxon>
        <taxon>Actinomycetes</taxon>
        <taxon>Kitasatosporales</taxon>
        <taxon>Streptomycetaceae</taxon>
        <taxon>Streptomyces</taxon>
    </lineage>
</organism>